<dbReference type="Proteomes" id="UP000285860">
    <property type="component" value="Unassembled WGS sequence"/>
</dbReference>
<dbReference type="EMBL" id="MRCY01000401">
    <property type="protein sequence ID" value="RKK87536.1"/>
    <property type="molecule type" value="Genomic_DNA"/>
</dbReference>
<name>A0A420P4U9_FUSOX</name>
<evidence type="ECO:0000313" key="2">
    <source>
        <dbReference type="EMBL" id="RKK87536.1"/>
    </source>
</evidence>
<feature type="chain" id="PRO_5019322307" evidence="1">
    <location>
        <begin position="20"/>
        <end position="106"/>
    </location>
</feature>
<evidence type="ECO:0000313" key="3">
    <source>
        <dbReference type="Proteomes" id="UP000285860"/>
    </source>
</evidence>
<accession>A0A420P4U9</accession>
<comment type="caution">
    <text evidence="2">The sequence shown here is derived from an EMBL/GenBank/DDBJ whole genome shotgun (WGS) entry which is preliminary data.</text>
</comment>
<protein>
    <submittedName>
        <fullName evidence="2">Uncharacterized protein</fullName>
    </submittedName>
</protein>
<dbReference type="VEuPathDB" id="FungiDB:FOZG_18239"/>
<reference evidence="2 3" key="1">
    <citation type="journal article" date="2018" name="Sci. Rep.">
        <title>Characterisation of pathogen-specific regions and novel effector candidates in Fusarium oxysporum f. sp. cepae.</title>
        <authorList>
            <person name="Armitage A.D."/>
            <person name="Taylor A."/>
            <person name="Sobczyk M.K."/>
            <person name="Baxter L."/>
            <person name="Greenfield B.P."/>
            <person name="Bates H.J."/>
            <person name="Wilson F."/>
            <person name="Jackson A.C."/>
            <person name="Ott S."/>
            <person name="Harrison R.J."/>
            <person name="Clarkson J.P."/>
        </authorList>
    </citation>
    <scope>NUCLEOTIDE SEQUENCE [LARGE SCALE GENOMIC DNA]</scope>
    <source>
        <strain evidence="2 3">Fo_A28</strain>
    </source>
</reference>
<keyword evidence="1" id="KW-0732">Signal</keyword>
<feature type="signal peptide" evidence="1">
    <location>
        <begin position="1"/>
        <end position="19"/>
    </location>
</feature>
<gene>
    <name evidence="2" type="ORF">BFJ68_g17016</name>
</gene>
<organism evidence="2 3">
    <name type="scientific">Fusarium oxysporum</name>
    <name type="common">Fusarium vascular wilt</name>
    <dbReference type="NCBI Taxonomy" id="5507"/>
    <lineage>
        <taxon>Eukaryota</taxon>
        <taxon>Fungi</taxon>
        <taxon>Dikarya</taxon>
        <taxon>Ascomycota</taxon>
        <taxon>Pezizomycotina</taxon>
        <taxon>Sordariomycetes</taxon>
        <taxon>Hypocreomycetidae</taxon>
        <taxon>Hypocreales</taxon>
        <taxon>Nectriaceae</taxon>
        <taxon>Fusarium</taxon>
        <taxon>Fusarium oxysporum species complex</taxon>
    </lineage>
</organism>
<dbReference type="VEuPathDB" id="FungiDB:FOMG_00011"/>
<sequence>MHFSSAFIASLLAATSVLAAIPVTIFDFPHGRGGFITLNLQPGVCKTLENDWKNRISSFSKPRGRTCRIYDKNSCQGESRTYDGDQALICSLNKELANDVNSIKCW</sequence>
<evidence type="ECO:0000256" key="1">
    <source>
        <dbReference type="SAM" id="SignalP"/>
    </source>
</evidence>
<dbReference type="Gene3D" id="2.60.20.10">
    <property type="entry name" value="Crystallins"/>
    <property type="match status" value="1"/>
</dbReference>
<proteinExistence type="predicted"/>
<dbReference type="AlphaFoldDB" id="A0A420P4U9"/>